<dbReference type="PANTHER" id="PTHR43776">
    <property type="entry name" value="TRANSPORT ATP-BINDING PROTEIN"/>
    <property type="match status" value="1"/>
</dbReference>
<dbReference type="InterPro" id="IPR027417">
    <property type="entry name" value="P-loop_NTPase"/>
</dbReference>
<dbReference type="OrthoDB" id="5357528at2"/>
<evidence type="ECO:0000256" key="4">
    <source>
        <dbReference type="ARBA" id="ARBA00022840"/>
    </source>
</evidence>
<sequence length="647" mass="70872">MALLEVTDLHIRYEPKRSAAVDAVTDVTFAIQPGEFVGLIGESGSGKTTLGTALLRLLERPGRIAGGSVVFDGTDITHLSQDELRPLRWTEIATVFQSSMNALNPVVRVEGQFRDVIEHHTALRGDAVRDRIRTLFDMVLIDHRFIDAFPHELSGGMRQRVNLALALAVEPRLVLLDEPTTGLDVVVQREILDNVRRLQAQLGFAVLFISHDIGTVLDLSDRILVMYAGRVVEDQPADRLLREPLHPYTKGLLGSYADPRDETVRITYVPGRPPDLSARPPGCAFAPRCPERIARCTGEDPALVVLDGGRVACHVALQQRAPERAVGGPDPDLGPRTRVFVGPQFVKAADPAAAAQERPALLTVSDVSKTYAQRRGTTVIRTEAVRDAGFVLRRGSVTALVGQSGSGKSTLARMITGVEAPTSGTLTFHGRDGDLAVGGMKGRRLRDYRRHVQMVFQDPYSSLNPAKTLGYTLGRPLVNYGGLRGEAVRERVLELLETVALTPASRFVNRFAYELSGGQRQRVVIARALAVQPELIIADEPLSSLDVSIRAEVLELLDRLVQHGDVSILYITHDLLSARMLADEVVVLNEGRVVEQGPALQVIRRPRDAYTRLLLEAVPNPFETARAVDGRTHPSRLELAEAPAEPW</sequence>
<dbReference type="Pfam" id="PF08352">
    <property type="entry name" value="oligo_HPY"/>
    <property type="match status" value="2"/>
</dbReference>
<evidence type="ECO:0000256" key="1">
    <source>
        <dbReference type="ARBA" id="ARBA00005417"/>
    </source>
</evidence>
<accession>A0A1H1SL16</accession>
<dbReference type="NCBIfam" id="NF007739">
    <property type="entry name" value="PRK10419.1"/>
    <property type="match status" value="2"/>
</dbReference>
<dbReference type="NCBIfam" id="TIGR01727">
    <property type="entry name" value="oligo_HPY"/>
    <property type="match status" value="1"/>
</dbReference>
<dbReference type="InterPro" id="IPR003439">
    <property type="entry name" value="ABC_transporter-like_ATP-bd"/>
</dbReference>
<keyword evidence="2" id="KW-0813">Transport</keyword>
<dbReference type="FunFam" id="3.40.50.300:FF:000016">
    <property type="entry name" value="Oligopeptide ABC transporter ATP-binding component"/>
    <property type="match status" value="1"/>
</dbReference>
<evidence type="ECO:0000313" key="7">
    <source>
        <dbReference type="Proteomes" id="UP000199092"/>
    </source>
</evidence>
<evidence type="ECO:0000259" key="5">
    <source>
        <dbReference type="PROSITE" id="PS50893"/>
    </source>
</evidence>
<comment type="similarity">
    <text evidence="1">Belongs to the ABC transporter superfamily.</text>
</comment>
<dbReference type="InterPro" id="IPR017871">
    <property type="entry name" value="ABC_transporter-like_CS"/>
</dbReference>
<dbReference type="NCBIfam" id="NF008453">
    <property type="entry name" value="PRK11308.1"/>
    <property type="match status" value="2"/>
</dbReference>
<evidence type="ECO:0000313" key="6">
    <source>
        <dbReference type="EMBL" id="SDS48533.1"/>
    </source>
</evidence>
<dbReference type="GO" id="GO:0005524">
    <property type="term" value="F:ATP binding"/>
    <property type="evidence" value="ECO:0007669"/>
    <property type="project" value="UniProtKB-KW"/>
</dbReference>
<dbReference type="EMBL" id="LT629749">
    <property type="protein sequence ID" value="SDS48533.1"/>
    <property type="molecule type" value="Genomic_DNA"/>
</dbReference>
<dbReference type="InterPro" id="IPR013563">
    <property type="entry name" value="Oligopep_ABC_C"/>
</dbReference>
<dbReference type="PROSITE" id="PS50893">
    <property type="entry name" value="ABC_TRANSPORTER_2"/>
    <property type="match status" value="2"/>
</dbReference>
<keyword evidence="4 6" id="KW-0067">ATP-binding</keyword>
<reference evidence="6 7" key="1">
    <citation type="submission" date="2016-10" db="EMBL/GenBank/DDBJ databases">
        <authorList>
            <person name="de Groot N.N."/>
        </authorList>
    </citation>
    <scope>NUCLEOTIDE SEQUENCE [LARGE SCALE GENOMIC DNA]</scope>
    <source>
        <strain evidence="6 7">DSM 21741</strain>
    </source>
</reference>
<name>A0A1H1SL16_9ACTN</name>
<organism evidence="6 7">
    <name type="scientific">Friedmanniella luteola</name>
    <dbReference type="NCBI Taxonomy" id="546871"/>
    <lineage>
        <taxon>Bacteria</taxon>
        <taxon>Bacillati</taxon>
        <taxon>Actinomycetota</taxon>
        <taxon>Actinomycetes</taxon>
        <taxon>Propionibacteriales</taxon>
        <taxon>Nocardioidaceae</taxon>
        <taxon>Friedmanniella</taxon>
    </lineage>
</organism>
<protein>
    <submittedName>
        <fullName evidence="6">Peptide/nickel transport system ATP-binding protein</fullName>
    </submittedName>
</protein>
<dbReference type="SMART" id="SM00382">
    <property type="entry name" value="AAA"/>
    <property type="match status" value="2"/>
</dbReference>
<dbReference type="Pfam" id="PF00005">
    <property type="entry name" value="ABC_tran"/>
    <property type="match status" value="2"/>
</dbReference>
<dbReference type="CDD" id="cd03257">
    <property type="entry name" value="ABC_NikE_OppD_transporters"/>
    <property type="match status" value="2"/>
</dbReference>
<dbReference type="GO" id="GO:0055085">
    <property type="term" value="P:transmembrane transport"/>
    <property type="evidence" value="ECO:0007669"/>
    <property type="project" value="UniProtKB-ARBA"/>
</dbReference>
<feature type="domain" description="ABC transporter" evidence="5">
    <location>
        <begin position="4"/>
        <end position="253"/>
    </location>
</feature>
<evidence type="ECO:0000256" key="2">
    <source>
        <dbReference type="ARBA" id="ARBA00022448"/>
    </source>
</evidence>
<dbReference type="Gene3D" id="3.40.50.300">
    <property type="entry name" value="P-loop containing nucleotide triphosphate hydrolases"/>
    <property type="match status" value="2"/>
</dbReference>
<dbReference type="GO" id="GO:0015833">
    <property type="term" value="P:peptide transport"/>
    <property type="evidence" value="ECO:0007669"/>
    <property type="project" value="InterPro"/>
</dbReference>
<dbReference type="SUPFAM" id="SSF52540">
    <property type="entry name" value="P-loop containing nucleoside triphosphate hydrolases"/>
    <property type="match status" value="2"/>
</dbReference>
<dbReference type="Proteomes" id="UP000199092">
    <property type="component" value="Chromosome I"/>
</dbReference>
<dbReference type="STRING" id="546871.SAMN04488543_1825"/>
<dbReference type="GO" id="GO:0016887">
    <property type="term" value="F:ATP hydrolysis activity"/>
    <property type="evidence" value="ECO:0007669"/>
    <property type="project" value="InterPro"/>
</dbReference>
<dbReference type="InterPro" id="IPR003593">
    <property type="entry name" value="AAA+_ATPase"/>
</dbReference>
<gene>
    <name evidence="6" type="ORF">SAMN04488543_1825</name>
</gene>
<keyword evidence="7" id="KW-1185">Reference proteome</keyword>
<dbReference type="InterPro" id="IPR050319">
    <property type="entry name" value="ABC_transp_ATP-bind"/>
</dbReference>
<feature type="domain" description="ABC transporter" evidence="5">
    <location>
        <begin position="362"/>
        <end position="615"/>
    </location>
</feature>
<evidence type="ECO:0000256" key="3">
    <source>
        <dbReference type="ARBA" id="ARBA00022741"/>
    </source>
</evidence>
<keyword evidence="3" id="KW-0547">Nucleotide-binding</keyword>
<dbReference type="PROSITE" id="PS00211">
    <property type="entry name" value="ABC_TRANSPORTER_1"/>
    <property type="match status" value="2"/>
</dbReference>
<dbReference type="AlphaFoldDB" id="A0A1H1SL16"/>
<dbReference type="RefSeq" id="WP_091412228.1">
    <property type="nucleotide sequence ID" value="NZ_LT629749.1"/>
</dbReference>
<proteinExistence type="inferred from homology"/>